<dbReference type="Proteomes" id="UP000591131">
    <property type="component" value="Unassembled WGS sequence"/>
</dbReference>
<sequence>MAPASRRQALFKRAGMAVVGARQLAKARAGPDYTPGEERSQEVFQSDGLFLGKMFPNCSPAEIGRLNSVCEADHIVVHRGSKDGLAWMVHFIVTGSCSLLLPSIESAPPQQAFDLPLSVATSGALLDPYPIAELAAGEPFGVEDYVLSPPTNRRQFAAVYTVTVTSHECRLLSVPILSLEPNLSRKVIERLKPIYRARELTRTKHLPQVLPKSRHHFLMASRRHLRKSANSSPDSETTDEQRDMQEKAARFVREVRAEALTDFQRFSVPIRLSRHFGQSPESADLRHGILLQSDPLPVFRLWKHACCPYSHSLFVREWLR</sequence>
<organism evidence="2 3">
    <name type="scientific">Perkinsus chesapeaki</name>
    <name type="common">Clam parasite</name>
    <name type="synonym">Perkinsus andrewsi</name>
    <dbReference type="NCBI Taxonomy" id="330153"/>
    <lineage>
        <taxon>Eukaryota</taxon>
        <taxon>Sar</taxon>
        <taxon>Alveolata</taxon>
        <taxon>Perkinsozoa</taxon>
        <taxon>Perkinsea</taxon>
        <taxon>Perkinsida</taxon>
        <taxon>Perkinsidae</taxon>
        <taxon>Perkinsus</taxon>
    </lineage>
</organism>
<comment type="caution">
    <text evidence="2">The sequence shown here is derived from an EMBL/GenBank/DDBJ whole genome shotgun (WGS) entry which is preliminary data.</text>
</comment>
<dbReference type="AlphaFoldDB" id="A0A7J6LP69"/>
<proteinExistence type="predicted"/>
<dbReference type="EMBL" id="JAAPAO010000391">
    <property type="protein sequence ID" value="KAF4661085.1"/>
    <property type="molecule type" value="Genomic_DNA"/>
</dbReference>
<reference evidence="2 3" key="1">
    <citation type="submission" date="2020-04" db="EMBL/GenBank/DDBJ databases">
        <title>Perkinsus chesapeaki whole genome sequence.</title>
        <authorList>
            <person name="Bogema D.R."/>
        </authorList>
    </citation>
    <scope>NUCLEOTIDE SEQUENCE [LARGE SCALE GENOMIC DNA]</scope>
    <source>
        <strain evidence="2">ATCC PRA-425</strain>
    </source>
</reference>
<name>A0A7J6LP69_PERCH</name>
<evidence type="ECO:0000256" key="1">
    <source>
        <dbReference type="SAM" id="MobiDB-lite"/>
    </source>
</evidence>
<evidence type="ECO:0000313" key="2">
    <source>
        <dbReference type="EMBL" id="KAF4661085.1"/>
    </source>
</evidence>
<evidence type="ECO:0000313" key="3">
    <source>
        <dbReference type="Proteomes" id="UP000591131"/>
    </source>
</evidence>
<dbReference type="OrthoDB" id="439938at2759"/>
<keyword evidence="3" id="KW-1185">Reference proteome</keyword>
<feature type="region of interest" description="Disordered" evidence="1">
    <location>
        <begin position="223"/>
        <end position="245"/>
    </location>
</feature>
<gene>
    <name evidence="2" type="ORF">FOL47_006844</name>
</gene>
<protein>
    <submittedName>
        <fullName evidence="2">Uncharacterized protein</fullName>
    </submittedName>
</protein>
<accession>A0A7J6LP69</accession>